<proteinExistence type="predicted"/>
<evidence type="ECO:0000313" key="3">
    <source>
        <dbReference type="Proteomes" id="UP000179807"/>
    </source>
</evidence>
<name>A0A1J4KFN4_9EUKA</name>
<dbReference type="EMBL" id="MLAK01000617">
    <property type="protein sequence ID" value="OHT10217.1"/>
    <property type="molecule type" value="Genomic_DNA"/>
</dbReference>
<feature type="compositionally biased region" description="Pro residues" evidence="1">
    <location>
        <begin position="67"/>
        <end position="77"/>
    </location>
</feature>
<feature type="compositionally biased region" description="Low complexity" evidence="1">
    <location>
        <begin position="8"/>
        <end position="17"/>
    </location>
</feature>
<sequence>MGVIDNISSSKESLSTSNNQNENEIECKSALNQNSNQIENKSSENLERNENSNFASDDGIKLQDPVGAPPDISPPPQNNSELRELDNNNNSNNSGQNLNDYQFATSPEKIDIKITTENEEKADISSQESYERNKNENRDDNEDDNINENKDENRDDNEDDNINENRDENINNDDENINNNENSENKMMNAHGNEHHKKPKEDSPRTQFRKMFYGTNNPNQRRAKTSFKPRRHFTDDVTVSQETVEKMADGILKGKSCKMTNPFDVAEVIDELNSRRIDALANNDYRQSKNIKDSIDNIRSNFRQRDRELLHKEIVSKLEVRNQESIEILEETKEKYLFPLISEFLVGFF</sequence>
<dbReference type="GeneID" id="94836144"/>
<gene>
    <name evidence="2" type="ORF">TRFO_20508</name>
</gene>
<dbReference type="VEuPathDB" id="TrichDB:TRFO_20508"/>
<feature type="compositionally biased region" description="Basic and acidic residues" evidence="1">
    <location>
        <begin position="41"/>
        <end position="50"/>
    </location>
</feature>
<protein>
    <submittedName>
        <fullName evidence="2">Uncharacterized protein</fullName>
    </submittedName>
</protein>
<dbReference type="OrthoDB" id="10679729at2759"/>
<feature type="compositionally biased region" description="Low complexity" evidence="1">
    <location>
        <begin position="87"/>
        <end position="99"/>
    </location>
</feature>
<feature type="region of interest" description="Disordered" evidence="1">
    <location>
        <begin position="1"/>
        <end position="205"/>
    </location>
</feature>
<evidence type="ECO:0000313" key="2">
    <source>
        <dbReference type="EMBL" id="OHT10217.1"/>
    </source>
</evidence>
<dbReference type="AlphaFoldDB" id="A0A1J4KFN4"/>
<organism evidence="2 3">
    <name type="scientific">Tritrichomonas foetus</name>
    <dbReference type="NCBI Taxonomy" id="1144522"/>
    <lineage>
        <taxon>Eukaryota</taxon>
        <taxon>Metamonada</taxon>
        <taxon>Parabasalia</taxon>
        <taxon>Tritrichomonadida</taxon>
        <taxon>Tritrichomonadidae</taxon>
        <taxon>Tritrichomonas</taxon>
    </lineage>
</organism>
<evidence type="ECO:0000256" key="1">
    <source>
        <dbReference type="SAM" id="MobiDB-lite"/>
    </source>
</evidence>
<dbReference type="Proteomes" id="UP000179807">
    <property type="component" value="Unassembled WGS sequence"/>
</dbReference>
<reference evidence="2" key="1">
    <citation type="submission" date="2016-10" db="EMBL/GenBank/DDBJ databases">
        <authorList>
            <person name="Benchimol M."/>
            <person name="Almeida L.G."/>
            <person name="Vasconcelos A.T."/>
            <person name="Perreira-Neves A."/>
            <person name="Rosa I.A."/>
            <person name="Tasca T."/>
            <person name="Bogo M.R."/>
            <person name="de Souza W."/>
        </authorList>
    </citation>
    <scope>NUCLEOTIDE SEQUENCE [LARGE SCALE GENOMIC DNA]</scope>
    <source>
        <strain evidence="2">K</strain>
    </source>
</reference>
<dbReference type="RefSeq" id="XP_068363353.1">
    <property type="nucleotide sequence ID" value="XM_068501440.1"/>
</dbReference>
<keyword evidence="3" id="KW-1185">Reference proteome</keyword>
<feature type="compositionally biased region" description="Basic and acidic residues" evidence="1">
    <location>
        <begin position="108"/>
        <end position="138"/>
    </location>
</feature>
<comment type="caution">
    <text evidence="2">The sequence shown here is derived from an EMBL/GenBank/DDBJ whole genome shotgun (WGS) entry which is preliminary data.</text>
</comment>
<accession>A0A1J4KFN4</accession>